<dbReference type="EMBL" id="JX306041">
    <property type="protein sequence ID" value="AFQ22651.1"/>
    <property type="molecule type" value="Genomic_DNA"/>
</dbReference>
<dbReference type="KEGG" id="vg:26644051"/>
<organism evidence="1 2">
    <name type="scientific">Stenotrophomonas phage IME13</name>
    <dbReference type="NCBI Taxonomy" id="1211280"/>
    <lineage>
        <taxon>Viruses</taxon>
        <taxon>Duplodnaviria</taxon>
        <taxon>Heunggongvirae</taxon>
        <taxon>Uroviricota</taxon>
        <taxon>Caudoviricetes</taxon>
        <taxon>Pantevenvirales</taxon>
        <taxon>Straboviridae</taxon>
        <taxon>Tulanevirus</taxon>
        <taxon>Tulanevirus ime13</taxon>
        <taxon>Tuaanevirus ime13</taxon>
    </lineage>
</organism>
<reference evidence="1 2" key="1">
    <citation type="journal article" date="2012" name="J. Virol.">
        <title>Complete Genome Sequence of IME13, a Stenotrophomonas maltophilia Bacteriophage with Large Burst Size and Unique Plaque Polymorphism.</title>
        <authorList>
            <person name="Fan H."/>
            <person name="Huang Y."/>
            <person name="Mi Z."/>
            <person name="Yin X."/>
            <person name="Wang L."/>
            <person name="Fan H."/>
            <person name="Zhang Z."/>
            <person name="An X."/>
            <person name="Chen J."/>
            <person name="Tong Y."/>
        </authorList>
    </citation>
    <scope>NUCLEOTIDE SEQUENCE [LARGE SCALE GENOMIC DNA]</scope>
</reference>
<dbReference type="Proteomes" id="UP000005261">
    <property type="component" value="Segment"/>
</dbReference>
<protein>
    <submittedName>
        <fullName evidence="1">Uncharacterized protein</fullName>
    </submittedName>
</protein>
<evidence type="ECO:0000313" key="1">
    <source>
        <dbReference type="EMBL" id="AFQ22651.1"/>
    </source>
</evidence>
<accession>J7I167</accession>
<proteinExistence type="predicted"/>
<evidence type="ECO:0000313" key="2">
    <source>
        <dbReference type="Proteomes" id="UP000005261"/>
    </source>
</evidence>
<name>J7I167_9CAUD</name>
<dbReference type="RefSeq" id="YP_009217571.1">
    <property type="nucleotide sequence ID" value="NC_029000.1"/>
</dbReference>
<sequence length="72" mass="7889">MILNNKAVLNVPDFSGVAGVSSFNSRLGDVEPQLGDYTAQMVGAIPKPIDDGLRRVVIGDELQLERKSTRYR</sequence>
<keyword evidence="2" id="KW-1185">Reference proteome</keyword>
<dbReference type="GeneID" id="26644051"/>